<evidence type="ECO:0000313" key="9">
    <source>
        <dbReference type="Proteomes" id="UP000433483"/>
    </source>
</evidence>
<evidence type="ECO:0000313" key="1">
    <source>
        <dbReference type="EMBL" id="KAE8942858.1"/>
    </source>
</evidence>
<comment type="caution">
    <text evidence="3">The sequence shown here is derived from an EMBL/GenBank/DDBJ whole genome shotgun (WGS) entry which is preliminary data.</text>
</comment>
<evidence type="ECO:0000313" key="7">
    <source>
        <dbReference type="EMBL" id="KAE9255638.1"/>
    </source>
</evidence>
<dbReference type="EMBL" id="QXGA01000347">
    <property type="protein sequence ID" value="KAE9147455.1"/>
    <property type="molecule type" value="Genomic_DNA"/>
</dbReference>
<evidence type="ECO:0000313" key="13">
    <source>
        <dbReference type="Proteomes" id="UP000476176"/>
    </source>
</evidence>
<evidence type="ECO:0000313" key="5">
    <source>
        <dbReference type="EMBL" id="KAE9235261.1"/>
    </source>
</evidence>
<dbReference type="Proteomes" id="UP000441208">
    <property type="component" value="Unassembled WGS sequence"/>
</dbReference>
<evidence type="ECO:0000313" key="10">
    <source>
        <dbReference type="Proteomes" id="UP000440367"/>
    </source>
</evidence>
<dbReference type="Proteomes" id="UP000488956">
    <property type="component" value="Unassembled WGS sequence"/>
</dbReference>
<dbReference type="EMBL" id="QXGD01000057">
    <property type="protein sequence ID" value="KAE9255638.1"/>
    <property type="molecule type" value="Genomic_DNA"/>
</dbReference>
<dbReference type="EMBL" id="QXGC01000332">
    <property type="protein sequence ID" value="KAE9240210.1"/>
    <property type="molecule type" value="Genomic_DNA"/>
</dbReference>
<dbReference type="Proteomes" id="UP000440367">
    <property type="component" value="Unassembled WGS sequence"/>
</dbReference>
<sequence length="62" mass="6469">MRLISSDSSGVREASARRCNIATTACDTNSNGNGTCTYGRMPHLPWVLFTADSVATGSAMSA</sequence>
<evidence type="ECO:0000313" key="14">
    <source>
        <dbReference type="Proteomes" id="UP000488956"/>
    </source>
</evidence>
<evidence type="ECO:0000313" key="11">
    <source>
        <dbReference type="Proteomes" id="UP000440732"/>
    </source>
</evidence>
<evidence type="ECO:0000313" key="12">
    <source>
        <dbReference type="Proteomes" id="UP000441208"/>
    </source>
</evidence>
<dbReference type="EMBL" id="QXGB01000038">
    <property type="protein sequence ID" value="KAE9235261.1"/>
    <property type="molecule type" value="Genomic_DNA"/>
</dbReference>
<organism evidence="3 12">
    <name type="scientific">Phytophthora fragariae</name>
    <dbReference type="NCBI Taxonomy" id="53985"/>
    <lineage>
        <taxon>Eukaryota</taxon>
        <taxon>Sar</taxon>
        <taxon>Stramenopiles</taxon>
        <taxon>Oomycota</taxon>
        <taxon>Peronosporomycetes</taxon>
        <taxon>Peronosporales</taxon>
        <taxon>Peronosporaceae</taxon>
        <taxon>Phytophthora</taxon>
    </lineage>
</organism>
<dbReference type="Proteomes" id="UP000440732">
    <property type="component" value="Unassembled WGS sequence"/>
</dbReference>
<gene>
    <name evidence="7" type="ORF">PF002_g2258</name>
    <name evidence="6" type="ORF">PF004_g7601</name>
    <name evidence="5" type="ORF">PF005_g1533</name>
    <name evidence="4" type="ORF">PF006_g7866</name>
    <name evidence="3" type="ORF">PF007_g7859</name>
    <name evidence="1" type="ORF">PF009_g7401</name>
    <name evidence="2" type="ORF">PF010_g9714</name>
</gene>
<evidence type="ECO:0000313" key="4">
    <source>
        <dbReference type="EMBL" id="KAE9147455.1"/>
    </source>
</evidence>
<evidence type="ECO:0000313" key="3">
    <source>
        <dbReference type="EMBL" id="KAE9121288.1"/>
    </source>
</evidence>
<dbReference type="EMBL" id="QXFZ01000319">
    <property type="protein sequence ID" value="KAE9121288.1"/>
    <property type="molecule type" value="Genomic_DNA"/>
</dbReference>
<reference evidence="8 9" key="1">
    <citation type="submission" date="2018-08" db="EMBL/GenBank/DDBJ databases">
        <title>Genomic investigation of the strawberry pathogen Phytophthora fragariae indicates pathogenicity is determined by transcriptional variation in three key races.</title>
        <authorList>
            <person name="Adams T.M."/>
            <person name="Armitage A.D."/>
            <person name="Sobczyk M.K."/>
            <person name="Bates H.J."/>
            <person name="Dunwell J.M."/>
            <person name="Nellist C.F."/>
            <person name="Harrison R.J."/>
        </authorList>
    </citation>
    <scope>NUCLEOTIDE SEQUENCE [LARGE SCALE GENOMIC DNA]</scope>
    <source>
        <strain evidence="7 10">BC-1</strain>
        <strain evidence="6 13">BC-23</strain>
        <strain evidence="5 9">NOV-27</strain>
        <strain evidence="4 11">NOV-5</strain>
        <strain evidence="3 12">NOV-71</strain>
        <strain evidence="1 8">NOV-9</strain>
        <strain evidence="2 14">ONT-3</strain>
    </source>
</reference>
<dbReference type="Proteomes" id="UP000433483">
    <property type="component" value="Unassembled WGS sequence"/>
</dbReference>
<keyword evidence="9" id="KW-1185">Reference proteome</keyword>
<proteinExistence type="predicted"/>
<dbReference type="Proteomes" id="UP000429523">
    <property type="component" value="Unassembled WGS sequence"/>
</dbReference>
<evidence type="ECO:0000313" key="8">
    <source>
        <dbReference type="Proteomes" id="UP000429523"/>
    </source>
</evidence>
<protein>
    <submittedName>
        <fullName evidence="3">Uncharacterized protein</fullName>
    </submittedName>
</protein>
<dbReference type="AlphaFoldDB" id="A0A6A3SVC1"/>
<evidence type="ECO:0000313" key="2">
    <source>
        <dbReference type="EMBL" id="KAE9114410.1"/>
    </source>
</evidence>
<dbReference type="Proteomes" id="UP000476176">
    <property type="component" value="Unassembled WGS sequence"/>
</dbReference>
<dbReference type="EMBL" id="QXFX01000471">
    <property type="protein sequence ID" value="KAE9114410.1"/>
    <property type="molecule type" value="Genomic_DNA"/>
</dbReference>
<evidence type="ECO:0000313" key="6">
    <source>
        <dbReference type="EMBL" id="KAE9240210.1"/>
    </source>
</evidence>
<name>A0A6A3SVC1_9STRA</name>
<dbReference type="EMBL" id="QXGF01000284">
    <property type="protein sequence ID" value="KAE8942858.1"/>
    <property type="molecule type" value="Genomic_DNA"/>
</dbReference>
<accession>A0A6A3SVC1</accession>